<dbReference type="KEGG" id="avp:AVENP_2336"/>
<dbReference type="SUPFAM" id="SSF47384">
    <property type="entry name" value="Homodimeric domain of signal transducing histidine kinase"/>
    <property type="match status" value="1"/>
</dbReference>
<keyword evidence="3" id="KW-0547">Nucleotide-binding</keyword>
<dbReference type="SUPFAM" id="SSF50341">
    <property type="entry name" value="CheW-like"/>
    <property type="match status" value="1"/>
</dbReference>
<dbReference type="InterPro" id="IPR036097">
    <property type="entry name" value="HisK_dim/P_sf"/>
</dbReference>
<sequence>MNTSNVTVDLQKLEKLLNKVGDLVITNSMMSQSVENLPNSEEKKNLLEKITLFQRHIVELQDYATDIRMIKFEDMYSTYNELIKNILPENKSIKLQIIGGETKVDKSIIEHLESSIKILITNSVLYGIETTDERTNKGKTADAIIKIVAQQLNGQFFISIEDDGIGFDKDELDLDDEISKTNEDNQLKNITTIKEHVKKLNGNIEIKTDLEEGFIFSIRVPLTHSILDGLNIKIGDNIFILPTSSIVESIQPSKDMIKLVGDGSSALLMLRNEFIPIIRLHEYLNIIPKTKELSQGILIIVKSGTQKAAFFIDEFLQQQQVVLKTIETNFKKVDSVAGATVRGDGSIGIIIDVKSIIENSSHL</sequence>
<dbReference type="Gene3D" id="2.30.30.40">
    <property type="entry name" value="SH3 Domains"/>
    <property type="match status" value="1"/>
</dbReference>
<keyword evidence="3" id="KW-0067">ATP-binding</keyword>
<dbReference type="PROSITE" id="PS50851">
    <property type="entry name" value="CHEW"/>
    <property type="match status" value="1"/>
</dbReference>
<dbReference type="Gene3D" id="3.30.565.10">
    <property type="entry name" value="Histidine kinase-like ATPase, C-terminal domain"/>
    <property type="match status" value="1"/>
</dbReference>
<dbReference type="AlphaFoldDB" id="A0AAE7BCG3"/>
<dbReference type="Pfam" id="PF02518">
    <property type="entry name" value="HATPase_c"/>
    <property type="match status" value="1"/>
</dbReference>
<dbReference type="InterPro" id="IPR003594">
    <property type="entry name" value="HATPase_dom"/>
</dbReference>
<dbReference type="PANTHER" id="PTHR43395:SF10">
    <property type="entry name" value="CHEMOTAXIS PROTEIN CHEA"/>
    <property type="match status" value="1"/>
</dbReference>
<evidence type="ECO:0000256" key="2">
    <source>
        <dbReference type="ARBA" id="ARBA00012438"/>
    </source>
</evidence>
<keyword evidence="4" id="KW-0902">Two-component regulatory system</keyword>
<dbReference type="GO" id="GO:0006935">
    <property type="term" value="P:chemotaxis"/>
    <property type="evidence" value="ECO:0007669"/>
    <property type="project" value="InterPro"/>
</dbReference>
<evidence type="ECO:0000313" key="7">
    <source>
        <dbReference type="EMBL" id="QKF67862.1"/>
    </source>
</evidence>
<comment type="function">
    <text evidence="5">Involved in the transmission of sensory signals from the chemoreceptors to the flagellar motors. CheA is autophosphorylated; it can transfer its phosphate group to either CheB or CheY.</text>
</comment>
<dbReference type="GO" id="GO:0005524">
    <property type="term" value="F:ATP binding"/>
    <property type="evidence" value="ECO:0007669"/>
    <property type="project" value="UniProtKB-KW"/>
</dbReference>
<evidence type="ECO:0000256" key="5">
    <source>
        <dbReference type="ARBA" id="ARBA00035100"/>
    </source>
</evidence>
<dbReference type="Pfam" id="PF01584">
    <property type="entry name" value="CheW"/>
    <property type="match status" value="1"/>
</dbReference>
<dbReference type="InterPro" id="IPR036061">
    <property type="entry name" value="CheW-like_dom_sf"/>
</dbReference>
<dbReference type="GO" id="GO:0000155">
    <property type="term" value="F:phosphorelay sensor kinase activity"/>
    <property type="evidence" value="ECO:0007669"/>
    <property type="project" value="InterPro"/>
</dbReference>
<proteinExistence type="predicted"/>
<comment type="catalytic activity">
    <reaction evidence="1">
        <text>ATP + protein L-histidine = ADP + protein N-phospho-L-histidine.</text>
        <dbReference type="EC" id="2.7.13.3"/>
    </reaction>
</comment>
<dbReference type="InterPro" id="IPR004105">
    <property type="entry name" value="CheA-like_dim"/>
</dbReference>
<dbReference type="EMBL" id="CP053840">
    <property type="protein sequence ID" value="QKF67862.1"/>
    <property type="molecule type" value="Genomic_DNA"/>
</dbReference>
<gene>
    <name evidence="7" type="ORF">AVENP_2336</name>
</gene>
<dbReference type="Gene3D" id="1.10.287.560">
    <property type="entry name" value="Histidine kinase CheA-like, homodimeric domain"/>
    <property type="match status" value="1"/>
</dbReference>
<dbReference type="SMART" id="SM00260">
    <property type="entry name" value="CheW"/>
    <property type="match status" value="1"/>
</dbReference>
<keyword evidence="7" id="KW-0808">Transferase</keyword>
<accession>A0AAE7BCG3</accession>
<feature type="domain" description="CheW-like" evidence="6">
    <location>
        <begin position="226"/>
        <end position="362"/>
    </location>
</feature>
<evidence type="ECO:0000313" key="8">
    <source>
        <dbReference type="Proteomes" id="UP000503482"/>
    </source>
</evidence>
<dbReference type="Proteomes" id="UP000503482">
    <property type="component" value="Chromosome"/>
</dbReference>
<dbReference type="GO" id="GO:0005737">
    <property type="term" value="C:cytoplasm"/>
    <property type="evidence" value="ECO:0007669"/>
    <property type="project" value="InterPro"/>
</dbReference>
<dbReference type="Pfam" id="PF02895">
    <property type="entry name" value="H-kinase_dim"/>
    <property type="match status" value="1"/>
</dbReference>
<organism evidence="7 8">
    <name type="scientific">Arcobacter venerupis</name>
    <dbReference type="NCBI Taxonomy" id="1054033"/>
    <lineage>
        <taxon>Bacteria</taxon>
        <taxon>Pseudomonadati</taxon>
        <taxon>Campylobacterota</taxon>
        <taxon>Epsilonproteobacteria</taxon>
        <taxon>Campylobacterales</taxon>
        <taxon>Arcobacteraceae</taxon>
        <taxon>Arcobacter</taxon>
    </lineage>
</organism>
<dbReference type="InterPro" id="IPR037006">
    <property type="entry name" value="CheA-like_homodim_sf"/>
</dbReference>
<name>A0AAE7BCG3_9BACT</name>
<dbReference type="SMART" id="SM01231">
    <property type="entry name" value="H-kinase_dim"/>
    <property type="match status" value="1"/>
</dbReference>
<evidence type="ECO:0000259" key="6">
    <source>
        <dbReference type="PROSITE" id="PS50851"/>
    </source>
</evidence>
<dbReference type="CDD" id="cd00731">
    <property type="entry name" value="CheA_reg"/>
    <property type="match status" value="1"/>
</dbReference>
<keyword evidence="8" id="KW-1185">Reference proteome</keyword>
<dbReference type="InterPro" id="IPR051315">
    <property type="entry name" value="Bact_Chemotaxis_CheA"/>
</dbReference>
<evidence type="ECO:0000256" key="3">
    <source>
        <dbReference type="ARBA" id="ARBA00022840"/>
    </source>
</evidence>
<keyword evidence="7" id="KW-0418">Kinase</keyword>
<dbReference type="PANTHER" id="PTHR43395">
    <property type="entry name" value="SENSOR HISTIDINE KINASE CHEA"/>
    <property type="match status" value="1"/>
</dbReference>
<dbReference type="InterPro" id="IPR036890">
    <property type="entry name" value="HATPase_C_sf"/>
</dbReference>
<reference evidence="7 8" key="1">
    <citation type="submission" date="2020-05" db="EMBL/GenBank/DDBJ databases">
        <title>Complete genome sequencing of Campylobacter and Arcobacter type strains.</title>
        <authorList>
            <person name="Miller W.G."/>
            <person name="Yee E."/>
        </authorList>
    </citation>
    <scope>NUCLEOTIDE SEQUENCE [LARGE SCALE GENOMIC DNA]</scope>
    <source>
        <strain evidence="7 8">LMG 26156</strain>
    </source>
</reference>
<dbReference type="EC" id="2.7.13.3" evidence="2"/>
<dbReference type="RefSeq" id="WP_128359078.1">
    <property type="nucleotide sequence ID" value="NZ_CP053840.1"/>
</dbReference>
<protein>
    <recommendedName>
        <fullName evidence="2">histidine kinase</fullName>
        <ecNumber evidence="2">2.7.13.3</ecNumber>
    </recommendedName>
</protein>
<dbReference type="SUPFAM" id="SSF55874">
    <property type="entry name" value="ATPase domain of HSP90 chaperone/DNA topoisomerase II/histidine kinase"/>
    <property type="match status" value="1"/>
</dbReference>
<evidence type="ECO:0000256" key="4">
    <source>
        <dbReference type="ARBA" id="ARBA00023012"/>
    </source>
</evidence>
<dbReference type="InterPro" id="IPR002545">
    <property type="entry name" value="CheW-lke_dom"/>
</dbReference>
<evidence type="ECO:0000256" key="1">
    <source>
        <dbReference type="ARBA" id="ARBA00000085"/>
    </source>
</evidence>